<evidence type="ECO:0000313" key="5">
    <source>
        <dbReference type="WBParaSite" id="MBELARI_LOCUS9706"/>
    </source>
</evidence>
<feature type="compositionally biased region" description="Basic residues" evidence="2">
    <location>
        <begin position="1"/>
        <end position="12"/>
    </location>
</feature>
<dbReference type="Proteomes" id="UP000887575">
    <property type="component" value="Unassembled WGS sequence"/>
</dbReference>
<evidence type="ECO:0000313" key="4">
    <source>
        <dbReference type="Proteomes" id="UP000887575"/>
    </source>
</evidence>
<accession>A0AAF3FR44</accession>
<evidence type="ECO:0000256" key="1">
    <source>
        <dbReference type="PROSITE-ProRule" id="PRU00529"/>
    </source>
</evidence>
<proteinExistence type="predicted"/>
<dbReference type="CDD" id="cd11717">
    <property type="entry name" value="THUMP_THUMPD1_like"/>
    <property type="match status" value="1"/>
</dbReference>
<name>A0AAF3FR44_9BILA</name>
<keyword evidence="1" id="KW-0694">RNA-binding</keyword>
<dbReference type="PANTHER" id="PTHR13452:SF10">
    <property type="entry name" value="THUMP DOMAIN-CONTAINING PROTEIN 1"/>
    <property type="match status" value="1"/>
</dbReference>
<keyword evidence="4" id="KW-1185">Reference proteome</keyword>
<dbReference type="AlphaFoldDB" id="A0AAF3FR44"/>
<evidence type="ECO:0000259" key="3">
    <source>
        <dbReference type="PROSITE" id="PS51165"/>
    </source>
</evidence>
<dbReference type="PANTHER" id="PTHR13452">
    <property type="entry name" value="THUMP DOMAIN CONTAINING PROTEIN 1-RELATED"/>
    <property type="match status" value="1"/>
</dbReference>
<feature type="region of interest" description="Disordered" evidence="2">
    <location>
        <begin position="237"/>
        <end position="261"/>
    </location>
</feature>
<evidence type="ECO:0000256" key="2">
    <source>
        <dbReference type="SAM" id="MobiDB-lite"/>
    </source>
</evidence>
<dbReference type="Pfam" id="PF02926">
    <property type="entry name" value="THUMP"/>
    <property type="match status" value="1"/>
</dbReference>
<dbReference type="WBParaSite" id="MBELARI_LOCUS9706">
    <property type="protein sequence ID" value="MBELARI_LOCUS9706"/>
    <property type="gene ID" value="MBELARI_LOCUS9706"/>
</dbReference>
<dbReference type="InterPro" id="IPR004114">
    <property type="entry name" value="THUMP_dom"/>
</dbReference>
<dbReference type="InterPro" id="IPR040183">
    <property type="entry name" value="THUMPD1-like"/>
</dbReference>
<protein>
    <submittedName>
        <fullName evidence="5">THUMP domain-containing protein</fullName>
    </submittedName>
</protein>
<dbReference type="SUPFAM" id="SSF143437">
    <property type="entry name" value="THUMP domain-like"/>
    <property type="match status" value="1"/>
</dbReference>
<sequence length="261" mass="29391">MAHRNGKRKHFGKGAWNHNTKQKSVEPGLSGLLFTCHQDERRAIAEAYSLIDQLCGFDEKKAAAEQEDDDAALEKECAEMRSKGGKWNQRKQRPTGVKNNLFVSIPDVDASTLAAKLVDLCQKEQRCRFIQRVLPVERTEAAELTQLNKIIPELVKKYLVEKDGIYPTYALDFKARNNDSIKRDNALEMLDDAVVALCPAAKVNLSDPDVTFIVQIVKTTILAGVVHGFQRKSRYALRPPTEESKDAEVPEKRQKLDDSDV</sequence>
<dbReference type="Gene3D" id="3.30.2300.10">
    <property type="entry name" value="THUMP superfamily"/>
    <property type="match status" value="1"/>
</dbReference>
<feature type="domain" description="THUMP" evidence="3">
    <location>
        <begin position="118"/>
        <end position="227"/>
    </location>
</feature>
<dbReference type="PROSITE" id="PS51165">
    <property type="entry name" value="THUMP"/>
    <property type="match status" value="1"/>
</dbReference>
<feature type="region of interest" description="Disordered" evidence="2">
    <location>
        <begin position="1"/>
        <end position="22"/>
    </location>
</feature>
<feature type="compositionally biased region" description="Basic and acidic residues" evidence="2">
    <location>
        <begin position="240"/>
        <end position="261"/>
    </location>
</feature>
<organism evidence="4 5">
    <name type="scientific">Mesorhabditis belari</name>
    <dbReference type="NCBI Taxonomy" id="2138241"/>
    <lineage>
        <taxon>Eukaryota</taxon>
        <taxon>Metazoa</taxon>
        <taxon>Ecdysozoa</taxon>
        <taxon>Nematoda</taxon>
        <taxon>Chromadorea</taxon>
        <taxon>Rhabditida</taxon>
        <taxon>Rhabditina</taxon>
        <taxon>Rhabditomorpha</taxon>
        <taxon>Rhabditoidea</taxon>
        <taxon>Rhabditidae</taxon>
        <taxon>Mesorhabditinae</taxon>
        <taxon>Mesorhabditis</taxon>
    </lineage>
</organism>
<reference evidence="5" key="1">
    <citation type="submission" date="2024-02" db="UniProtKB">
        <authorList>
            <consortium name="WormBaseParasite"/>
        </authorList>
    </citation>
    <scope>IDENTIFICATION</scope>
</reference>
<dbReference type="GO" id="GO:0006400">
    <property type="term" value="P:tRNA modification"/>
    <property type="evidence" value="ECO:0007669"/>
    <property type="project" value="InterPro"/>
</dbReference>
<dbReference type="GO" id="GO:0003723">
    <property type="term" value="F:RNA binding"/>
    <property type="evidence" value="ECO:0007669"/>
    <property type="project" value="UniProtKB-UniRule"/>
</dbReference>